<dbReference type="EMBL" id="BAABJH010000001">
    <property type="protein sequence ID" value="GAA4887062.1"/>
    <property type="molecule type" value="Genomic_DNA"/>
</dbReference>
<keyword evidence="1" id="KW-1133">Transmembrane helix</keyword>
<organism evidence="2 3">
    <name type="scientific">Flaviramulus aquimarinus</name>
    <dbReference type="NCBI Taxonomy" id="1170456"/>
    <lineage>
        <taxon>Bacteria</taxon>
        <taxon>Pseudomonadati</taxon>
        <taxon>Bacteroidota</taxon>
        <taxon>Flavobacteriia</taxon>
        <taxon>Flavobacteriales</taxon>
        <taxon>Flavobacteriaceae</taxon>
        <taxon>Flaviramulus</taxon>
    </lineage>
</organism>
<evidence type="ECO:0000313" key="2">
    <source>
        <dbReference type="EMBL" id="GAA4887062.1"/>
    </source>
</evidence>
<protein>
    <recommendedName>
        <fullName evidence="4">Riboflavin synthase subunit beta</fullName>
    </recommendedName>
</protein>
<evidence type="ECO:0000256" key="1">
    <source>
        <dbReference type="SAM" id="Phobius"/>
    </source>
</evidence>
<comment type="caution">
    <text evidence="2">The sequence shown here is derived from an EMBL/GenBank/DDBJ whole genome shotgun (WGS) entry which is preliminary data.</text>
</comment>
<sequence length="95" mass="11126">MGLLKTRKNKKFSYTPRYFDDKGQGNPFEIKHKFDEHRKTVGANKGLKTKFNDALDDFKNNPDNQVNKRVLIIVAVLILIFLFIIDFDLSIFFSK</sequence>
<evidence type="ECO:0000313" key="3">
    <source>
        <dbReference type="Proteomes" id="UP001500433"/>
    </source>
</evidence>
<keyword evidence="1" id="KW-0812">Transmembrane</keyword>
<evidence type="ECO:0008006" key="4">
    <source>
        <dbReference type="Google" id="ProtNLM"/>
    </source>
</evidence>
<feature type="transmembrane region" description="Helical" evidence="1">
    <location>
        <begin position="70"/>
        <end position="93"/>
    </location>
</feature>
<accession>A0ABP9EV85</accession>
<dbReference type="RefSeq" id="WP_345272791.1">
    <property type="nucleotide sequence ID" value="NZ_BAABJH010000001.1"/>
</dbReference>
<gene>
    <name evidence="2" type="ORF">GCM10023311_08400</name>
</gene>
<keyword evidence="1" id="KW-0472">Membrane</keyword>
<reference evidence="3" key="1">
    <citation type="journal article" date="2019" name="Int. J. Syst. Evol. Microbiol.">
        <title>The Global Catalogue of Microorganisms (GCM) 10K type strain sequencing project: providing services to taxonomists for standard genome sequencing and annotation.</title>
        <authorList>
            <consortium name="The Broad Institute Genomics Platform"/>
            <consortium name="The Broad Institute Genome Sequencing Center for Infectious Disease"/>
            <person name="Wu L."/>
            <person name="Ma J."/>
        </authorList>
    </citation>
    <scope>NUCLEOTIDE SEQUENCE [LARGE SCALE GENOMIC DNA]</scope>
    <source>
        <strain evidence="3">JCM 18274</strain>
    </source>
</reference>
<keyword evidence="3" id="KW-1185">Reference proteome</keyword>
<dbReference type="Proteomes" id="UP001500433">
    <property type="component" value="Unassembled WGS sequence"/>
</dbReference>
<proteinExistence type="predicted"/>
<name>A0ABP9EV85_9FLAO</name>